<dbReference type="Proteomes" id="UP000245720">
    <property type="component" value="Unassembled WGS sequence"/>
</dbReference>
<protein>
    <recommendedName>
        <fullName evidence="3">Collagenase-like protease, PrtC family</fullName>
    </recommendedName>
</protein>
<dbReference type="EMBL" id="QGDI01000004">
    <property type="protein sequence ID" value="PWJ13397.1"/>
    <property type="molecule type" value="Genomic_DNA"/>
</dbReference>
<evidence type="ECO:0000313" key="1">
    <source>
        <dbReference type="EMBL" id="PWJ13397.1"/>
    </source>
</evidence>
<sequence length="318" mass="37269">MRARFHLPGLTKNFSFNLIFAHLMKNCPYFFREGVEIASFYGVFPPAVWNGGRSVRGRCDESYVKQVITTFNNMGIPVRFTFTNPCITEELLHDPFCNRILELAYNDLNEVIVNSALLEDYIRDKYPNFKLTSSTCKRLDTVDGPIGELKKDYSIVVLDYDLNNQFDQLEKIPVEDRSRCEILCNTLCNPKCKMRKEHYRLIGEHSIAYNDYVNSGSTEPFDLNKYYEINEENVINCGCFTRNAFDIRKLPTHVSPDDIWEKYIPMGFEQFKLEGRTAGRIFLTENYLYYMVKPECRDEARLMLLYNLERNGIIRVDK</sequence>
<comment type="caution">
    <text evidence="1">The sequence shown here is derived from an EMBL/GenBank/DDBJ whole genome shotgun (WGS) entry which is preliminary data.</text>
</comment>
<dbReference type="RefSeq" id="WP_109726033.1">
    <property type="nucleotide sequence ID" value="NZ_CACYST010000147.1"/>
</dbReference>
<gene>
    <name evidence="1" type="ORF">IE37_01200</name>
</gene>
<name>A0A315Y0K6_RUMFL</name>
<evidence type="ECO:0000313" key="2">
    <source>
        <dbReference type="Proteomes" id="UP000245720"/>
    </source>
</evidence>
<accession>A0A315Y0K6</accession>
<proteinExistence type="predicted"/>
<dbReference type="OrthoDB" id="9803063at2"/>
<reference evidence="1 2" key="1">
    <citation type="submission" date="2018-05" db="EMBL/GenBank/DDBJ databases">
        <title>The Hungate 1000. A catalogue of reference genomes from the rumen microbiome.</title>
        <authorList>
            <person name="Kelly W."/>
        </authorList>
    </citation>
    <scope>NUCLEOTIDE SEQUENCE [LARGE SCALE GENOMIC DNA]</scope>
    <source>
        <strain evidence="1 2">SAb67</strain>
    </source>
</reference>
<evidence type="ECO:0008006" key="3">
    <source>
        <dbReference type="Google" id="ProtNLM"/>
    </source>
</evidence>
<dbReference type="AlphaFoldDB" id="A0A315Y0K6"/>
<organism evidence="1 2">
    <name type="scientific">Ruminococcus flavefaciens</name>
    <dbReference type="NCBI Taxonomy" id="1265"/>
    <lineage>
        <taxon>Bacteria</taxon>
        <taxon>Bacillati</taxon>
        <taxon>Bacillota</taxon>
        <taxon>Clostridia</taxon>
        <taxon>Eubacteriales</taxon>
        <taxon>Oscillospiraceae</taxon>
        <taxon>Ruminococcus</taxon>
    </lineage>
</organism>